<dbReference type="PANTHER" id="PTHR10826:SF6">
    <property type="entry name" value="PROTEIN, PUTATIVE-RELATED"/>
    <property type="match status" value="1"/>
</dbReference>
<protein>
    <recommendedName>
        <fullName evidence="3">Mitochondrial glycoprotein</fullName>
    </recommendedName>
</protein>
<evidence type="ECO:0008006" key="3">
    <source>
        <dbReference type="Google" id="ProtNLM"/>
    </source>
</evidence>
<dbReference type="PANTHER" id="PTHR10826">
    <property type="entry name" value="COMPLEMENT COMPONENT 1"/>
    <property type="match status" value="1"/>
</dbReference>
<dbReference type="AlphaFoldDB" id="A0A0N1HS24"/>
<accession>A0A0N1HS24</accession>
<dbReference type="Proteomes" id="UP000038009">
    <property type="component" value="Unassembled WGS sequence"/>
</dbReference>
<dbReference type="FunFam" id="3.10.280.10:FF:000014">
    <property type="entry name" value="Mitochondrial glycoprotein, putative"/>
    <property type="match status" value="1"/>
</dbReference>
<dbReference type="Pfam" id="PF02330">
    <property type="entry name" value="MAM33"/>
    <property type="match status" value="1"/>
</dbReference>
<gene>
    <name evidence="1" type="ORF">ABL78_7675</name>
</gene>
<dbReference type="OrthoDB" id="278212at2759"/>
<dbReference type="VEuPathDB" id="TriTrypDB:Lsey_0401_0040"/>
<evidence type="ECO:0000313" key="2">
    <source>
        <dbReference type="Proteomes" id="UP000038009"/>
    </source>
</evidence>
<evidence type="ECO:0000313" key="1">
    <source>
        <dbReference type="EMBL" id="KPI83294.1"/>
    </source>
</evidence>
<comment type="caution">
    <text evidence="1">The sequence shown here is derived from an EMBL/GenBank/DDBJ whole genome shotgun (WGS) entry which is preliminary data.</text>
</comment>
<dbReference type="InterPro" id="IPR036561">
    <property type="entry name" value="MAM33_sf"/>
</dbReference>
<name>A0A0N1HS24_LEPSE</name>
<dbReference type="Gene3D" id="3.10.280.10">
    <property type="entry name" value="Mitochondrial glycoprotein"/>
    <property type="match status" value="1"/>
</dbReference>
<dbReference type="GO" id="GO:0005759">
    <property type="term" value="C:mitochondrial matrix"/>
    <property type="evidence" value="ECO:0007669"/>
    <property type="project" value="InterPro"/>
</dbReference>
<sequence>MMLRYRRLASVTGLTRLCLRFASTEVMAAPPRTEPRRHRKLYYLTRREEREEGLRDFLPPKPLLPAGWKIQHNAGFNRFDLLKNTEIRQCGAEEMHVITLIESKEYEGTYRMDTGEREEQEYLNFCLFMRKQRYPKGGLEFCLTSIDMELVMDALIVHPTNEAFEKAKACYERDAVLRMNAASPKSNGEVQRMRRSKYGGPMLNELDDDLSDEILDYLDERGVNNAFAEYIMAQAYYYEQEEYLNWLRLLRKFSD</sequence>
<organism evidence="1 2">
    <name type="scientific">Leptomonas seymouri</name>
    <dbReference type="NCBI Taxonomy" id="5684"/>
    <lineage>
        <taxon>Eukaryota</taxon>
        <taxon>Discoba</taxon>
        <taxon>Euglenozoa</taxon>
        <taxon>Kinetoplastea</taxon>
        <taxon>Metakinetoplastina</taxon>
        <taxon>Trypanosomatida</taxon>
        <taxon>Trypanosomatidae</taxon>
        <taxon>Leishmaniinae</taxon>
        <taxon>Leptomonas</taxon>
    </lineage>
</organism>
<reference evidence="1 2" key="1">
    <citation type="journal article" date="2015" name="PLoS Pathog.">
        <title>Leptomonas seymouri: Adaptations to the Dixenous Life Cycle Analyzed by Genome Sequencing, Transcriptome Profiling and Co-infection with Leishmania donovani.</title>
        <authorList>
            <person name="Kraeva N."/>
            <person name="Butenko A."/>
            <person name="Hlavacova J."/>
            <person name="Kostygov A."/>
            <person name="Myskova J."/>
            <person name="Grybchuk D."/>
            <person name="Lestinova T."/>
            <person name="Votypka J."/>
            <person name="Volf P."/>
            <person name="Opperdoes F."/>
            <person name="Flegontov P."/>
            <person name="Lukes J."/>
            <person name="Yurchenko V."/>
        </authorList>
    </citation>
    <scope>NUCLEOTIDE SEQUENCE [LARGE SCALE GENOMIC DNA]</scope>
    <source>
        <strain evidence="1 2">ATCC 30220</strain>
    </source>
</reference>
<dbReference type="OMA" id="RGPMLNE"/>
<dbReference type="EMBL" id="LJSK01000401">
    <property type="protein sequence ID" value="KPI83294.1"/>
    <property type="molecule type" value="Genomic_DNA"/>
</dbReference>
<proteinExistence type="predicted"/>
<dbReference type="SUPFAM" id="SSF54529">
    <property type="entry name" value="Mitochondrial glycoprotein MAM33-like"/>
    <property type="match status" value="1"/>
</dbReference>
<dbReference type="InterPro" id="IPR003428">
    <property type="entry name" value="MAM33"/>
</dbReference>
<keyword evidence="2" id="KW-1185">Reference proteome</keyword>